<feature type="domain" description="GS beta-grasp" evidence="9">
    <location>
        <begin position="16"/>
        <end position="114"/>
    </location>
</feature>
<accession>A0A3A8AH24</accession>
<dbReference type="AlphaFoldDB" id="A0A3A8AH24"/>
<evidence type="ECO:0000256" key="2">
    <source>
        <dbReference type="ARBA" id="ARBA00003117"/>
    </source>
</evidence>
<evidence type="ECO:0000313" key="11">
    <source>
        <dbReference type="EMBL" id="RKF06950.1"/>
    </source>
</evidence>
<gene>
    <name evidence="11" type="ORF">DEM25_009960</name>
</gene>
<keyword evidence="6" id="KW-0535">Nitrogen fixation</keyword>
<dbReference type="PROSITE" id="PS51987">
    <property type="entry name" value="GS_CATALYTIC"/>
    <property type="match status" value="1"/>
</dbReference>
<evidence type="ECO:0000259" key="9">
    <source>
        <dbReference type="PROSITE" id="PS51986"/>
    </source>
</evidence>
<evidence type="ECO:0000256" key="5">
    <source>
        <dbReference type="ARBA" id="ARBA00022840"/>
    </source>
</evidence>
<dbReference type="GO" id="GO:0005524">
    <property type="term" value="F:ATP binding"/>
    <property type="evidence" value="ECO:0007669"/>
    <property type="project" value="UniProtKB-KW"/>
</dbReference>
<dbReference type="RefSeq" id="WP_109769279.1">
    <property type="nucleotide sequence ID" value="NZ_CP159474.1"/>
</dbReference>
<feature type="domain" description="GS catalytic" evidence="10">
    <location>
        <begin position="121"/>
        <end position="457"/>
    </location>
</feature>
<evidence type="ECO:0000256" key="1">
    <source>
        <dbReference type="ARBA" id="ARBA00001946"/>
    </source>
</evidence>
<dbReference type="Pfam" id="PF00120">
    <property type="entry name" value="Gln-synt_C"/>
    <property type="match status" value="1"/>
</dbReference>
<evidence type="ECO:0000313" key="12">
    <source>
        <dbReference type="Proteomes" id="UP000246132"/>
    </source>
</evidence>
<dbReference type="PANTHER" id="PTHR43785:SF12">
    <property type="entry name" value="TYPE-1 GLUTAMINE SYNTHETASE 2"/>
    <property type="match status" value="1"/>
</dbReference>
<dbReference type="PANTHER" id="PTHR43785">
    <property type="entry name" value="GAMMA-GLUTAMYLPUTRESCINE SYNTHETASE"/>
    <property type="match status" value="1"/>
</dbReference>
<dbReference type="PROSITE" id="PS51986">
    <property type="entry name" value="GS_BETA_GRASP"/>
    <property type="match status" value="1"/>
</dbReference>
<protein>
    <submittedName>
        <fullName evidence="11">Glutamine synthetase</fullName>
    </submittedName>
</protein>
<evidence type="ECO:0000259" key="10">
    <source>
        <dbReference type="PROSITE" id="PS51987"/>
    </source>
</evidence>
<dbReference type="InterPro" id="IPR008146">
    <property type="entry name" value="Gln_synth_cat_dom"/>
</dbReference>
<dbReference type="GO" id="GO:0004356">
    <property type="term" value="F:glutamine synthetase activity"/>
    <property type="evidence" value="ECO:0007669"/>
    <property type="project" value="InterPro"/>
</dbReference>
<dbReference type="SUPFAM" id="SSF55931">
    <property type="entry name" value="Glutamine synthetase/guanido kinase"/>
    <property type="match status" value="1"/>
</dbReference>
<dbReference type="InterPro" id="IPR036651">
    <property type="entry name" value="Gln_synt_N_sf"/>
</dbReference>
<dbReference type="InterPro" id="IPR008147">
    <property type="entry name" value="Gln_synt_N"/>
</dbReference>
<sequence length="457" mass="50914">MDAVGVAELEKSLSEGAIRTVACAIPDIWGRLVGKRLTTNGFLEALSGAGGVHASSYLFASDMEMEPRPGFKLTNWDDGFSDFIMRPDLTTFRILPWQDGTALVLCDAVEEHTGDFLQMAPRTILKKQLDRAKGLGLTLKCATELEFFLFRTDYDEAWKKRYRDLAPTSRYRADYHLLQSTRDEDFIGLVRDRLADAGIAVENAKTEWGLGQQEITLNYCDALMMADRHALYKHWVKEAASEFGYSATFMAKPFIEEVGSSCHIHASLWDANTGQPISHETGEPAGMSRRFASFVAGMIQGGREYSYLSAPSINSYKRFQDESFAPCQMVLGLDNRTCGFRLVGEGASFRVESRLPGADANPYLALAGLVSSGLDGFEANLAAPETYQGNAYENHSLPRVPSTMREAVSLFSNGEKVRSALGADVHEHLVNFAAQELRSFEQETVTDWEMMRYFERI</sequence>
<evidence type="ECO:0000256" key="4">
    <source>
        <dbReference type="ARBA" id="ARBA00022741"/>
    </source>
</evidence>
<keyword evidence="3" id="KW-0436">Ligase</keyword>
<comment type="similarity">
    <text evidence="7 8">Belongs to the glutamine synthetase family.</text>
</comment>
<dbReference type="InterPro" id="IPR014746">
    <property type="entry name" value="Gln_synth/guanido_kin_cat_dom"/>
</dbReference>
<comment type="caution">
    <text evidence="11">The sequence shown here is derived from an EMBL/GenBank/DDBJ whole genome shotgun (WGS) entry which is preliminary data.</text>
</comment>
<dbReference type="SMART" id="SM01230">
    <property type="entry name" value="Gln-synt_C"/>
    <property type="match status" value="1"/>
</dbReference>
<keyword evidence="5" id="KW-0067">ATP-binding</keyword>
<dbReference type="GO" id="GO:0006542">
    <property type="term" value="P:glutamine biosynthetic process"/>
    <property type="evidence" value="ECO:0007669"/>
    <property type="project" value="InterPro"/>
</dbReference>
<dbReference type="Gene3D" id="3.30.590.10">
    <property type="entry name" value="Glutamine synthetase/guanido kinase, catalytic domain"/>
    <property type="match status" value="1"/>
</dbReference>
<name>A0A3A8AH24_9HYPH</name>
<proteinExistence type="inferred from homology"/>
<evidence type="ECO:0000256" key="3">
    <source>
        <dbReference type="ARBA" id="ARBA00022598"/>
    </source>
</evidence>
<evidence type="ECO:0000256" key="7">
    <source>
        <dbReference type="PROSITE-ProRule" id="PRU01330"/>
    </source>
</evidence>
<dbReference type="EMBL" id="QFWV02000005">
    <property type="protein sequence ID" value="RKF06950.1"/>
    <property type="molecule type" value="Genomic_DNA"/>
</dbReference>
<evidence type="ECO:0000256" key="6">
    <source>
        <dbReference type="ARBA" id="ARBA00023231"/>
    </source>
</evidence>
<keyword evidence="4" id="KW-0547">Nucleotide-binding</keyword>
<comment type="cofactor">
    <cofactor evidence="1">
        <name>Mg(2+)</name>
        <dbReference type="ChEBI" id="CHEBI:18420"/>
    </cofactor>
</comment>
<dbReference type="SUPFAM" id="SSF54368">
    <property type="entry name" value="Glutamine synthetase, N-terminal domain"/>
    <property type="match status" value="1"/>
</dbReference>
<keyword evidence="12" id="KW-1185">Reference proteome</keyword>
<organism evidence="11 12">
    <name type="scientific">Oceaniradius stylonematis</name>
    <dbReference type="NCBI Taxonomy" id="2184161"/>
    <lineage>
        <taxon>Bacteria</taxon>
        <taxon>Pseudomonadati</taxon>
        <taxon>Pseudomonadota</taxon>
        <taxon>Alphaproteobacteria</taxon>
        <taxon>Hyphomicrobiales</taxon>
        <taxon>Ahrensiaceae</taxon>
        <taxon>Oceaniradius</taxon>
    </lineage>
</organism>
<dbReference type="Proteomes" id="UP000246132">
    <property type="component" value="Unassembled WGS sequence"/>
</dbReference>
<dbReference type="OrthoDB" id="9807095at2"/>
<reference evidence="11 12" key="1">
    <citation type="journal article" date="2018" name="Int. J. Syst. Bacteriol.">
        <title>Oceaniradius stylonemae gen. nov., sp. nov., isolated from a red alga, Stylonema cornu-cervi.</title>
        <authorList>
            <person name="Jeong S."/>
        </authorList>
    </citation>
    <scope>NUCLEOTIDE SEQUENCE [LARGE SCALE GENOMIC DNA]</scope>
    <source>
        <strain evidence="11 12">StC1</strain>
    </source>
</reference>
<evidence type="ECO:0000256" key="8">
    <source>
        <dbReference type="RuleBase" id="RU000384"/>
    </source>
</evidence>
<dbReference type="Gene3D" id="3.10.20.70">
    <property type="entry name" value="Glutamine synthetase, N-terminal domain"/>
    <property type="match status" value="1"/>
</dbReference>
<comment type="function">
    <text evidence="2">Catalyzes the ATP-dependent biosynthesis of glutamine from glutamate and ammonia.</text>
</comment>